<accession>A0A0M9UE35</accession>
<evidence type="ECO:0000256" key="1">
    <source>
        <dbReference type="SAM" id="MobiDB-lite"/>
    </source>
</evidence>
<feature type="compositionally biased region" description="Acidic residues" evidence="1">
    <location>
        <begin position="368"/>
        <end position="400"/>
    </location>
</feature>
<feature type="transmembrane region" description="Helical" evidence="2">
    <location>
        <begin position="270"/>
        <end position="290"/>
    </location>
</feature>
<reference evidence="7" key="3">
    <citation type="submission" date="2015-08" db="EMBL/GenBank/DDBJ databases">
        <title>Draft Genome Sequence of a Heterotrophic Facultative Anaerobic Bacterium Ardenticatena maritima Strain 110S.</title>
        <authorList>
            <person name="Kawaichi S."/>
            <person name="Yoshida T."/>
            <person name="Sako Y."/>
            <person name="Nakamura R."/>
        </authorList>
    </citation>
    <scope>NUCLEOTIDE SEQUENCE [LARGE SCALE GENOMIC DNA]</scope>
    <source>
        <strain evidence="7">110S</strain>
    </source>
</reference>
<feature type="domain" description="DUF8173" evidence="4">
    <location>
        <begin position="169"/>
        <end position="318"/>
    </location>
</feature>
<organism evidence="5 7">
    <name type="scientific">Ardenticatena maritima</name>
    <dbReference type="NCBI Taxonomy" id="872965"/>
    <lineage>
        <taxon>Bacteria</taxon>
        <taxon>Bacillati</taxon>
        <taxon>Chloroflexota</taxon>
        <taxon>Ardenticatenia</taxon>
        <taxon>Ardenticatenales</taxon>
        <taxon>Ardenticatenaceae</taxon>
        <taxon>Ardenticatena</taxon>
    </lineage>
</organism>
<evidence type="ECO:0000313" key="8">
    <source>
        <dbReference type="Proteomes" id="UP000050502"/>
    </source>
</evidence>
<keyword evidence="2" id="KW-0812">Transmembrane</keyword>
<dbReference type="Proteomes" id="UP000037784">
    <property type="component" value="Unassembled WGS sequence"/>
</dbReference>
<dbReference type="RefSeq" id="WP_054494422.1">
    <property type="nucleotide sequence ID" value="NZ_BBZA01000298.1"/>
</dbReference>
<dbReference type="EMBL" id="BBZA01000298">
    <property type="protein sequence ID" value="GAP64678.1"/>
    <property type="molecule type" value="Genomic_DNA"/>
</dbReference>
<reference evidence="6 8" key="2">
    <citation type="submission" date="2015-07" db="EMBL/GenBank/DDBJ databases">
        <title>Whole genome sequence of Ardenticatena maritima DSM 23922.</title>
        <authorList>
            <person name="Hemp J."/>
            <person name="Ward L.M."/>
            <person name="Pace L.A."/>
            <person name="Fischer W.W."/>
        </authorList>
    </citation>
    <scope>NUCLEOTIDE SEQUENCE [LARGE SCALE GENOMIC DNA]</scope>
    <source>
        <strain evidence="6 8">110S</strain>
    </source>
</reference>
<dbReference type="InterPro" id="IPR058486">
    <property type="entry name" value="DUF8173"/>
</dbReference>
<comment type="caution">
    <text evidence="5">The sequence shown here is derived from an EMBL/GenBank/DDBJ whole genome shotgun (WGS) entry which is preliminary data.</text>
</comment>
<reference evidence="5" key="1">
    <citation type="journal article" date="2015" name="Genome Announc.">
        <title>Draft Genome Sequence of a Heterotrophic Facultative Anaerobic Thermophilic Bacterium, Ardenticatena maritima Strain 110ST.</title>
        <authorList>
            <person name="Kawaichi S."/>
            <person name="Yoshida T."/>
            <person name="Sako Y."/>
            <person name="Nakamura R."/>
        </authorList>
    </citation>
    <scope>NUCLEOTIDE SEQUENCE [LARGE SCALE GENOMIC DNA]</scope>
    <source>
        <strain evidence="5">110S</strain>
    </source>
</reference>
<evidence type="ECO:0000259" key="4">
    <source>
        <dbReference type="Pfam" id="PF26514"/>
    </source>
</evidence>
<proteinExistence type="predicted"/>
<name>A0A0M9UE35_9CHLR</name>
<evidence type="ECO:0000256" key="2">
    <source>
        <dbReference type="SAM" id="Phobius"/>
    </source>
</evidence>
<keyword evidence="3" id="KW-0732">Signal</keyword>
<dbReference type="Proteomes" id="UP000050502">
    <property type="component" value="Unassembled WGS sequence"/>
</dbReference>
<evidence type="ECO:0000313" key="6">
    <source>
        <dbReference type="EMBL" id="KPL86338.1"/>
    </source>
</evidence>
<feature type="region of interest" description="Disordered" evidence="1">
    <location>
        <begin position="334"/>
        <end position="407"/>
    </location>
</feature>
<gene>
    <name evidence="5" type="ORF">ARMA_3101</name>
    <name evidence="6" type="ORF">SE16_13520</name>
</gene>
<dbReference type="STRING" id="872965.SE16_13520"/>
<feature type="signal peptide" evidence="3">
    <location>
        <begin position="1"/>
        <end position="25"/>
    </location>
</feature>
<feature type="transmembrane region" description="Helical" evidence="2">
    <location>
        <begin position="237"/>
        <end position="258"/>
    </location>
</feature>
<protein>
    <recommendedName>
        <fullName evidence="4">DUF8173 domain-containing protein</fullName>
    </recommendedName>
</protein>
<keyword evidence="2" id="KW-1133">Transmembrane helix</keyword>
<dbReference type="EMBL" id="LGKN01000009">
    <property type="protein sequence ID" value="KPL86338.1"/>
    <property type="molecule type" value="Genomic_DNA"/>
</dbReference>
<feature type="chain" id="PRO_5010428754" description="DUF8173 domain-containing protein" evidence="3">
    <location>
        <begin position="26"/>
        <end position="407"/>
    </location>
</feature>
<feature type="transmembrane region" description="Helical" evidence="2">
    <location>
        <begin position="165"/>
        <end position="189"/>
    </location>
</feature>
<evidence type="ECO:0000313" key="5">
    <source>
        <dbReference type="EMBL" id="GAP64678.1"/>
    </source>
</evidence>
<dbReference type="AlphaFoldDB" id="A0A0M9UE35"/>
<feature type="transmembrane region" description="Helical" evidence="2">
    <location>
        <begin position="296"/>
        <end position="319"/>
    </location>
</feature>
<evidence type="ECO:0000313" key="7">
    <source>
        <dbReference type="Proteomes" id="UP000037784"/>
    </source>
</evidence>
<feature type="transmembrane region" description="Helical" evidence="2">
    <location>
        <begin position="209"/>
        <end position="231"/>
    </location>
</feature>
<dbReference type="Pfam" id="PF26514">
    <property type="entry name" value="DUF8173"/>
    <property type="match status" value="1"/>
</dbReference>
<sequence length="407" mass="41700">MKRTFWMLLGLLAIVATLAATPVWADTCDRTEDVALLGQNMTIESGETFCGDIAIMGGSLVVEQDAKVRGDIAIAGGSATVDGTVDGDIAVFGGQVTLGETALVTGDVALAGGTLNREAGARVEGRVAEAGDFPDLGFNFTPGTFNFLEGGAVRARGPMEMVLAAMWWGFRTVMKIFILGALAFLLALLAPNALRNATRTAEQSPIESFAVGCLGILAMVLLIILSAITIIGIPVALVLVVILVAGLLYGLIVTGTLLGERLLKGLNVTAVRLTTAAVVGVVLIEILRALTDVVPLMGGLLSFTVSVLVISLGAGAVVLSRGGQQVYGGKGISAFLPGDSGNTPPPPATPTPTPPAPPAPPAPTGPDPLDELFADLETEATDEEAEEDKPTDDEATDDDTPTSPSAS</sequence>
<keyword evidence="2" id="KW-0472">Membrane</keyword>
<keyword evidence="7" id="KW-1185">Reference proteome</keyword>
<feature type="compositionally biased region" description="Pro residues" evidence="1">
    <location>
        <begin position="343"/>
        <end position="366"/>
    </location>
</feature>
<evidence type="ECO:0000256" key="3">
    <source>
        <dbReference type="SAM" id="SignalP"/>
    </source>
</evidence>